<evidence type="ECO:0000313" key="1">
    <source>
        <dbReference type="EMBL" id="KAJ1109728.1"/>
    </source>
</evidence>
<keyword evidence="2" id="KW-1185">Reference proteome</keyword>
<sequence>MLSDTVSEKESEFMFNNVSLCAGWFPAPDSIYQLPQLVDIFNVAEHKRVAPPLGERSLVLRRLERPMSLLLGSHPDTLLWFLREPSYSVSDSGIRTNDHDDVMNDYEYYIALKKPQVELP</sequence>
<comment type="caution">
    <text evidence="1">The sequence shown here is derived from an EMBL/GenBank/DDBJ whole genome shotgun (WGS) entry which is preliminary data.</text>
</comment>
<name>A0AAV7N600_PLEWA</name>
<dbReference type="AlphaFoldDB" id="A0AAV7N600"/>
<dbReference type="Proteomes" id="UP001066276">
    <property type="component" value="Chromosome 9"/>
</dbReference>
<gene>
    <name evidence="1" type="ORF">NDU88_007088</name>
</gene>
<accession>A0AAV7N600</accession>
<organism evidence="1 2">
    <name type="scientific">Pleurodeles waltl</name>
    <name type="common">Iberian ribbed newt</name>
    <dbReference type="NCBI Taxonomy" id="8319"/>
    <lineage>
        <taxon>Eukaryota</taxon>
        <taxon>Metazoa</taxon>
        <taxon>Chordata</taxon>
        <taxon>Craniata</taxon>
        <taxon>Vertebrata</taxon>
        <taxon>Euteleostomi</taxon>
        <taxon>Amphibia</taxon>
        <taxon>Batrachia</taxon>
        <taxon>Caudata</taxon>
        <taxon>Salamandroidea</taxon>
        <taxon>Salamandridae</taxon>
        <taxon>Pleurodelinae</taxon>
        <taxon>Pleurodeles</taxon>
    </lineage>
</organism>
<reference evidence="1" key="1">
    <citation type="journal article" date="2022" name="bioRxiv">
        <title>Sequencing and chromosome-scale assembly of the giantPleurodeles waltlgenome.</title>
        <authorList>
            <person name="Brown T."/>
            <person name="Elewa A."/>
            <person name="Iarovenko S."/>
            <person name="Subramanian E."/>
            <person name="Araus A.J."/>
            <person name="Petzold A."/>
            <person name="Susuki M."/>
            <person name="Suzuki K.-i.T."/>
            <person name="Hayashi T."/>
            <person name="Toyoda A."/>
            <person name="Oliveira C."/>
            <person name="Osipova E."/>
            <person name="Leigh N.D."/>
            <person name="Simon A."/>
            <person name="Yun M.H."/>
        </authorList>
    </citation>
    <scope>NUCLEOTIDE SEQUENCE</scope>
    <source>
        <strain evidence="1">20211129_DDA</strain>
        <tissue evidence="1">Liver</tissue>
    </source>
</reference>
<evidence type="ECO:0000313" key="2">
    <source>
        <dbReference type="Proteomes" id="UP001066276"/>
    </source>
</evidence>
<protein>
    <submittedName>
        <fullName evidence="1">Uncharacterized protein</fullName>
    </submittedName>
</protein>
<dbReference type="EMBL" id="JANPWB010000013">
    <property type="protein sequence ID" value="KAJ1109728.1"/>
    <property type="molecule type" value="Genomic_DNA"/>
</dbReference>
<proteinExistence type="predicted"/>